<dbReference type="PATRIC" id="fig|1579979.3.peg.1002"/>
<proteinExistence type="predicted"/>
<evidence type="ECO:0000256" key="4">
    <source>
        <dbReference type="ARBA" id="ARBA00023136"/>
    </source>
</evidence>
<comment type="subcellular location">
    <subcellularLocation>
        <location evidence="1">Endomembrane system</location>
        <topology evidence="1">Multi-pass membrane protein</topology>
    </subcellularLocation>
</comment>
<evidence type="ECO:0000256" key="2">
    <source>
        <dbReference type="ARBA" id="ARBA00022692"/>
    </source>
</evidence>
<dbReference type="InterPro" id="IPR010652">
    <property type="entry name" value="DUF1232"/>
</dbReference>
<protein>
    <submittedName>
        <fullName evidence="5">Uncharacterized protein</fullName>
    </submittedName>
</protein>
<dbReference type="RefSeq" id="WP_049724998.1">
    <property type="nucleotide sequence ID" value="NZ_CP012154.1"/>
</dbReference>
<evidence type="ECO:0000313" key="5">
    <source>
        <dbReference type="EMBL" id="AKS41358.1"/>
    </source>
</evidence>
<keyword evidence="6" id="KW-1185">Reference proteome</keyword>
<keyword evidence="2" id="KW-0812">Transmembrane</keyword>
<name>A0A0K0XUJ9_9GAMM</name>
<dbReference type="AlphaFoldDB" id="A0A0K0XUJ9"/>
<evidence type="ECO:0000256" key="3">
    <source>
        <dbReference type="ARBA" id="ARBA00022989"/>
    </source>
</evidence>
<gene>
    <name evidence="5" type="ORF">WM2015_979</name>
</gene>
<dbReference type="OrthoDB" id="9813247at2"/>
<dbReference type="Pfam" id="PF06803">
    <property type="entry name" value="DUF1232"/>
    <property type="match status" value="1"/>
</dbReference>
<sequence>MSLRVTLEFTEKDLEHFRTLARQAVENTKKLSRDEIIAGARQLLKDVDENVGADYIRERLGQLQILIDMLEDEGWGMQDVGRKRVLSALAYFNNPEDLIPDHIPGLGFLDDAIMVELLCRELKPEIEAYRDFIRYRSAAAKRKGIDESELNRSDFIRNREQALLARMRRRRRRGGGGGGGKSPFSLF</sequence>
<keyword evidence="3" id="KW-1133">Transmembrane helix</keyword>
<organism evidence="5 6">
    <name type="scientific">Wenzhouxiangella marina</name>
    <dbReference type="NCBI Taxonomy" id="1579979"/>
    <lineage>
        <taxon>Bacteria</taxon>
        <taxon>Pseudomonadati</taxon>
        <taxon>Pseudomonadota</taxon>
        <taxon>Gammaproteobacteria</taxon>
        <taxon>Chromatiales</taxon>
        <taxon>Wenzhouxiangellaceae</taxon>
        <taxon>Wenzhouxiangella</taxon>
    </lineage>
</organism>
<evidence type="ECO:0000256" key="1">
    <source>
        <dbReference type="ARBA" id="ARBA00004127"/>
    </source>
</evidence>
<dbReference type="GO" id="GO:0012505">
    <property type="term" value="C:endomembrane system"/>
    <property type="evidence" value="ECO:0007669"/>
    <property type="project" value="UniProtKB-SubCell"/>
</dbReference>
<reference evidence="5 6" key="1">
    <citation type="submission" date="2015-07" db="EMBL/GenBank/DDBJ databases">
        <authorList>
            <person name="Noorani M."/>
        </authorList>
    </citation>
    <scope>NUCLEOTIDE SEQUENCE [LARGE SCALE GENOMIC DNA]</scope>
    <source>
        <strain evidence="5 6">KCTC 42284</strain>
    </source>
</reference>
<dbReference type="KEGG" id="wma:WM2015_979"/>
<keyword evidence="4" id="KW-0472">Membrane</keyword>
<accession>A0A0K0XUJ9</accession>
<evidence type="ECO:0000313" key="6">
    <source>
        <dbReference type="Proteomes" id="UP000066624"/>
    </source>
</evidence>
<dbReference type="EMBL" id="CP012154">
    <property type="protein sequence ID" value="AKS41358.1"/>
    <property type="molecule type" value="Genomic_DNA"/>
</dbReference>
<dbReference type="Proteomes" id="UP000066624">
    <property type="component" value="Chromosome"/>
</dbReference>